<dbReference type="GO" id="GO:0006352">
    <property type="term" value="P:DNA-templated transcription initiation"/>
    <property type="evidence" value="ECO:0007669"/>
    <property type="project" value="InterPro"/>
</dbReference>
<protein>
    <submittedName>
        <fullName evidence="8">RNA polymerase sigma factor RpoE</fullName>
    </submittedName>
</protein>
<proteinExistence type="inferred from homology"/>
<name>A0A0K1Q357_9BACT</name>
<gene>
    <name evidence="8" type="ORF">AKJ09_06862</name>
</gene>
<dbReference type="InterPro" id="IPR036388">
    <property type="entry name" value="WH-like_DNA-bd_sf"/>
</dbReference>
<dbReference type="PANTHER" id="PTHR43133">
    <property type="entry name" value="RNA POLYMERASE ECF-TYPE SIGMA FACTO"/>
    <property type="match status" value="1"/>
</dbReference>
<dbReference type="GO" id="GO:0003677">
    <property type="term" value="F:DNA binding"/>
    <property type="evidence" value="ECO:0007669"/>
    <property type="project" value="UniProtKB-KW"/>
</dbReference>
<dbReference type="Gene3D" id="1.10.1740.10">
    <property type="match status" value="1"/>
</dbReference>
<dbReference type="Gene3D" id="1.10.10.10">
    <property type="entry name" value="Winged helix-like DNA-binding domain superfamily/Winged helix DNA-binding domain"/>
    <property type="match status" value="1"/>
</dbReference>
<dbReference type="Proteomes" id="UP000064967">
    <property type="component" value="Chromosome"/>
</dbReference>
<keyword evidence="5" id="KW-0804">Transcription</keyword>
<dbReference type="AlphaFoldDB" id="A0A0K1Q357"/>
<comment type="similarity">
    <text evidence="1">Belongs to the sigma-70 factor family. ECF subfamily.</text>
</comment>
<dbReference type="InterPro" id="IPR013249">
    <property type="entry name" value="RNA_pol_sigma70_r4_t2"/>
</dbReference>
<organism evidence="8 9">
    <name type="scientific">Labilithrix luteola</name>
    <dbReference type="NCBI Taxonomy" id="1391654"/>
    <lineage>
        <taxon>Bacteria</taxon>
        <taxon>Pseudomonadati</taxon>
        <taxon>Myxococcota</taxon>
        <taxon>Polyangia</taxon>
        <taxon>Polyangiales</taxon>
        <taxon>Labilitrichaceae</taxon>
        <taxon>Labilithrix</taxon>
    </lineage>
</organism>
<dbReference type="SUPFAM" id="SSF88659">
    <property type="entry name" value="Sigma3 and sigma4 domains of RNA polymerase sigma factors"/>
    <property type="match status" value="1"/>
</dbReference>
<keyword evidence="9" id="KW-1185">Reference proteome</keyword>
<dbReference type="OrthoDB" id="5512435at2"/>
<evidence type="ECO:0000256" key="4">
    <source>
        <dbReference type="ARBA" id="ARBA00023125"/>
    </source>
</evidence>
<keyword evidence="3" id="KW-0731">Sigma factor</keyword>
<evidence type="ECO:0000313" key="8">
    <source>
        <dbReference type="EMBL" id="AKV00199.1"/>
    </source>
</evidence>
<evidence type="ECO:0000259" key="6">
    <source>
        <dbReference type="Pfam" id="PF04542"/>
    </source>
</evidence>
<dbReference type="KEGG" id="llu:AKJ09_06862"/>
<dbReference type="InterPro" id="IPR014284">
    <property type="entry name" value="RNA_pol_sigma-70_dom"/>
</dbReference>
<feature type="domain" description="RNA polymerase sigma-70 region 2" evidence="6">
    <location>
        <begin position="45"/>
        <end position="112"/>
    </location>
</feature>
<feature type="domain" description="RNA polymerase sigma factor 70 region 4 type 2" evidence="7">
    <location>
        <begin position="147"/>
        <end position="196"/>
    </location>
</feature>
<dbReference type="EMBL" id="CP012333">
    <property type="protein sequence ID" value="AKV00199.1"/>
    <property type="molecule type" value="Genomic_DNA"/>
</dbReference>
<dbReference type="InterPro" id="IPR007627">
    <property type="entry name" value="RNA_pol_sigma70_r2"/>
</dbReference>
<reference evidence="8 9" key="1">
    <citation type="submission" date="2015-08" db="EMBL/GenBank/DDBJ databases">
        <authorList>
            <person name="Babu N.S."/>
            <person name="Beckwith C.J."/>
            <person name="Beseler K.G."/>
            <person name="Brison A."/>
            <person name="Carone J.V."/>
            <person name="Caskin T.P."/>
            <person name="Diamond M."/>
            <person name="Durham M.E."/>
            <person name="Foxe J.M."/>
            <person name="Go M."/>
            <person name="Henderson B.A."/>
            <person name="Jones I.B."/>
            <person name="McGettigan J.A."/>
            <person name="Micheletti S.J."/>
            <person name="Nasrallah M.E."/>
            <person name="Ortiz D."/>
            <person name="Piller C.R."/>
            <person name="Privatt S.R."/>
            <person name="Schneider S.L."/>
            <person name="Sharp S."/>
            <person name="Smith T.C."/>
            <person name="Stanton J.D."/>
            <person name="Ullery H.E."/>
            <person name="Wilson R.J."/>
            <person name="Serrano M.G."/>
            <person name="Buck G."/>
            <person name="Lee V."/>
            <person name="Wang Y."/>
            <person name="Carvalho R."/>
            <person name="Voegtly L."/>
            <person name="Shi R."/>
            <person name="Duckworth R."/>
            <person name="Johnson A."/>
            <person name="Loviza R."/>
            <person name="Walstead R."/>
            <person name="Shah Z."/>
            <person name="Kiflezghi M."/>
            <person name="Wade K."/>
            <person name="Ball S.L."/>
            <person name="Bradley K.W."/>
            <person name="Asai D.J."/>
            <person name="Bowman C.A."/>
            <person name="Russell D.A."/>
            <person name="Pope W.H."/>
            <person name="Jacobs-Sera D."/>
            <person name="Hendrix R.W."/>
            <person name="Hatfull G.F."/>
        </authorList>
    </citation>
    <scope>NUCLEOTIDE SEQUENCE [LARGE SCALE GENOMIC DNA]</scope>
    <source>
        <strain evidence="8 9">DSM 27648</strain>
    </source>
</reference>
<evidence type="ECO:0000259" key="7">
    <source>
        <dbReference type="Pfam" id="PF08281"/>
    </source>
</evidence>
<dbReference type="SUPFAM" id="SSF88946">
    <property type="entry name" value="Sigma2 domain of RNA polymerase sigma factors"/>
    <property type="match status" value="1"/>
</dbReference>
<dbReference type="STRING" id="1391654.AKJ09_06862"/>
<dbReference type="NCBIfam" id="TIGR02937">
    <property type="entry name" value="sigma70-ECF"/>
    <property type="match status" value="1"/>
</dbReference>
<evidence type="ECO:0000256" key="3">
    <source>
        <dbReference type="ARBA" id="ARBA00023082"/>
    </source>
</evidence>
<dbReference type="Pfam" id="PF04542">
    <property type="entry name" value="Sigma70_r2"/>
    <property type="match status" value="1"/>
</dbReference>
<dbReference type="InterPro" id="IPR013324">
    <property type="entry name" value="RNA_pol_sigma_r3/r4-like"/>
</dbReference>
<sequence>MVARMWSELRPAPLFRSEAVTSPPPPVSGVVSVSPRESNAEFLELYHMYFAYVWKTARRLGVRSTELDDVVQETFLTIHKLLDTYESRGTERAWLFSVLFRIVQRHRRSRGRWSALVEGGTDVDRFPSSSAHGPEKKAETSETVRVLKTILDNLEPEKRAVLILADLEDRPVHEIAEILGINRHTAASRLRAARAYLEAAMARHGAHDGWRYK</sequence>
<dbReference type="PANTHER" id="PTHR43133:SF8">
    <property type="entry name" value="RNA POLYMERASE SIGMA FACTOR HI_1459-RELATED"/>
    <property type="match status" value="1"/>
</dbReference>
<dbReference type="GO" id="GO:0016987">
    <property type="term" value="F:sigma factor activity"/>
    <property type="evidence" value="ECO:0007669"/>
    <property type="project" value="UniProtKB-KW"/>
</dbReference>
<evidence type="ECO:0000256" key="2">
    <source>
        <dbReference type="ARBA" id="ARBA00023015"/>
    </source>
</evidence>
<evidence type="ECO:0000256" key="5">
    <source>
        <dbReference type="ARBA" id="ARBA00023163"/>
    </source>
</evidence>
<keyword evidence="4" id="KW-0238">DNA-binding</keyword>
<dbReference type="Pfam" id="PF08281">
    <property type="entry name" value="Sigma70_r4_2"/>
    <property type="match status" value="1"/>
</dbReference>
<dbReference type="InterPro" id="IPR013325">
    <property type="entry name" value="RNA_pol_sigma_r2"/>
</dbReference>
<dbReference type="InterPro" id="IPR039425">
    <property type="entry name" value="RNA_pol_sigma-70-like"/>
</dbReference>
<keyword evidence="2" id="KW-0805">Transcription regulation</keyword>
<evidence type="ECO:0000313" key="9">
    <source>
        <dbReference type="Proteomes" id="UP000064967"/>
    </source>
</evidence>
<accession>A0A0K1Q357</accession>
<evidence type="ECO:0000256" key="1">
    <source>
        <dbReference type="ARBA" id="ARBA00010641"/>
    </source>
</evidence>